<proteinExistence type="inferred from homology"/>
<feature type="region of interest" description="Disordered" evidence="2">
    <location>
        <begin position="1"/>
        <end position="62"/>
    </location>
</feature>
<dbReference type="PANTHER" id="PTHR23248:SF9">
    <property type="entry name" value="PHOSPHOLIPID SCRAMBLASE"/>
    <property type="match status" value="1"/>
</dbReference>
<evidence type="ECO:0000256" key="1">
    <source>
        <dbReference type="ARBA" id="ARBA00005350"/>
    </source>
</evidence>
<dbReference type="PANTHER" id="PTHR23248">
    <property type="entry name" value="PHOSPHOLIPID SCRAMBLASE-RELATED"/>
    <property type="match status" value="1"/>
</dbReference>
<dbReference type="OrthoDB" id="191150at2759"/>
<feature type="region of interest" description="Disordered" evidence="2">
    <location>
        <begin position="472"/>
        <end position="562"/>
    </location>
</feature>
<sequence>MRRLALQLPKHAAKPVQTLPNGPHLARSASRFSRTRRPPAEPPQRHPDSSFPPRPPNEPADARELRYEPQEAMTAANEAGPLVSRIPVSVPNDPEGVLDKASGHWSEQTRTLLSQPAIIVARQLEPLNLFLGWEEANKYQLLSPEGNLLGYLLEEESSITGRVSRQLLRNHRPFRATVISPDGQVLLRIHRPFSWINSRIYISTPSSASSTAQDAKHEMQRIEGSGGDGIGTLAKRPDGISEETPLDDGQVIGETQQEWHLYRRRYNHFIQRGDEMVQFARTDSGFLSWDFFVRDEADQVIGSINRNFAGFGRELFTDTGQYVLRFEGVVDELNPRLETPTTSGALPEPTLPSSTSSSPLSRGLLREPETASTALTTREESQTPPSLPLDHRAVLLATAITADIDYFSRNRGGLLGGGGMFMPMPIPMGGGGAAAEEAGEQGAVGTMGGAASNGPMPSTEYPEDDFARHARESGEMDRSRYGGDADGQAGPDPGPASDRGLDSGRYDSEDGRGMGQFGAGEAPEEIMQDPWASEAPEEGGTWSWGDLFDQDGGGGGGDGDGW</sequence>
<feature type="compositionally biased region" description="Gly residues" evidence="2">
    <location>
        <begin position="551"/>
        <end position="562"/>
    </location>
</feature>
<keyword evidence="4" id="KW-1185">Reference proteome</keyword>
<feature type="compositionally biased region" description="Basic and acidic residues" evidence="2">
    <location>
        <begin position="472"/>
        <end position="483"/>
    </location>
</feature>
<comment type="caution">
    <text evidence="3">The sequence shown here is derived from an EMBL/GenBank/DDBJ whole genome shotgun (WGS) entry which is preliminary data.</text>
</comment>
<feature type="region of interest" description="Disordered" evidence="2">
    <location>
        <begin position="335"/>
        <end position="389"/>
    </location>
</feature>
<feature type="compositionally biased region" description="Basic and acidic residues" evidence="2">
    <location>
        <begin position="499"/>
        <end position="512"/>
    </location>
</feature>
<accession>A0A2S5B7B6</accession>
<protein>
    <recommendedName>
        <fullName evidence="5">Phospholipid scramblase</fullName>
    </recommendedName>
</protein>
<name>A0A2S5B7B6_9BASI</name>
<dbReference type="AlphaFoldDB" id="A0A2S5B7B6"/>
<dbReference type="InterPro" id="IPR005552">
    <property type="entry name" value="Scramblase"/>
</dbReference>
<organism evidence="3 4">
    <name type="scientific">Rhodotorula taiwanensis</name>
    <dbReference type="NCBI Taxonomy" id="741276"/>
    <lineage>
        <taxon>Eukaryota</taxon>
        <taxon>Fungi</taxon>
        <taxon>Dikarya</taxon>
        <taxon>Basidiomycota</taxon>
        <taxon>Pucciniomycotina</taxon>
        <taxon>Microbotryomycetes</taxon>
        <taxon>Sporidiobolales</taxon>
        <taxon>Sporidiobolaceae</taxon>
        <taxon>Rhodotorula</taxon>
    </lineage>
</organism>
<evidence type="ECO:0008006" key="5">
    <source>
        <dbReference type="Google" id="ProtNLM"/>
    </source>
</evidence>
<comment type="similarity">
    <text evidence="1">Belongs to the phospholipid scramblase family.</text>
</comment>
<evidence type="ECO:0000256" key="2">
    <source>
        <dbReference type="SAM" id="MobiDB-lite"/>
    </source>
</evidence>
<evidence type="ECO:0000313" key="3">
    <source>
        <dbReference type="EMBL" id="POY72657.1"/>
    </source>
</evidence>
<feature type="compositionally biased region" description="Low complexity" evidence="2">
    <location>
        <begin position="346"/>
        <end position="363"/>
    </location>
</feature>
<dbReference type="Pfam" id="PF03803">
    <property type="entry name" value="Scramblase"/>
    <property type="match status" value="2"/>
</dbReference>
<dbReference type="GO" id="GO:0005886">
    <property type="term" value="C:plasma membrane"/>
    <property type="evidence" value="ECO:0007669"/>
    <property type="project" value="TreeGrafter"/>
</dbReference>
<feature type="region of interest" description="Disordered" evidence="2">
    <location>
        <begin position="444"/>
        <end position="463"/>
    </location>
</feature>
<dbReference type="STRING" id="741276.A0A2S5B7B6"/>
<dbReference type="EMBL" id="PJQD01000048">
    <property type="protein sequence ID" value="POY72657.1"/>
    <property type="molecule type" value="Genomic_DNA"/>
</dbReference>
<gene>
    <name evidence="3" type="ORF">BMF94_4485</name>
</gene>
<dbReference type="GO" id="GO:0017128">
    <property type="term" value="F:phospholipid scramblase activity"/>
    <property type="evidence" value="ECO:0007669"/>
    <property type="project" value="InterPro"/>
</dbReference>
<dbReference type="Proteomes" id="UP000237144">
    <property type="component" value="Unassembled WGS sequence"/>
</dbReference>
<reference evidence="3 4" key="1">
    <citation type="journal article" date="2018" name="Front. Microbiol.">
        <title>Prospects for Fungal Bioremediation of Acidic Radioactive Waste Sites: Characterization and Genome Sequence of Rhodotorula taiwanensis MD1149.</title>
        <authorList>
            <person name="Tkavc R."/>
            <person name="Matrosova V.Y."/>
            <person name="Grichenko O.E."/>
            <person name="Gostincar C."/>
            <person name="Volpe R.P."/>
            <person name="Klimenkova P."/>
            <person name="Gaidamakova E.K."/>
            <person name="Zhou C.E."/>
            <person name="Stewart B.J."/>
            <person name="Lyman M.G."/>
            <person name="Malfatti S.A."/>
            <person name="Rubinfeld B."/>
            <person name="Courtot M."/>
            <person name="Singh J."/>
            <person name="Dalgard C.L."/>
            <person name="Hamilton T."/>
            <person name="Frey K.G."/>
            <person name="Gunde-Cimerman N."/>
            <person name="Dugan L."/>
            <person name="Daly M.J."/>
        </authorList>
    </citation>
    <scope>NUCLEOTIDE SEQUENCE [LARGE SCALE GENOMIC DNA]</scope>
    <source>
        <strain evidence="3 4">MD1149</strain>
    </source>
</reference>
<evidence type="ECO:0000313" key="4">
    <source>
        <dbReference type="Proteomes" id="UP000237144"/>
    </source>
</evidence>